<dbReference type="PANTHER" id="PTHR34309:SF10">
    <property type="entry name" value="SLR1406 PROTEIN"/>
    <property type="match status" value="1"/>
</dbReference>
<dbReference type="SUPFAM" id="SSF143744">
    <property type="entry name" value="GlcG-like"/>
    <property type="match status" value="1"/>
</dbReference>
<evidence type="ECO:0000313" key="3">
    <source>
        <dbReference type="Proteomes" id="UP000315252"/>
    </source>
</evidence>
<keyword evidence="3" id="KW-1185">Reference proteome</keyword>
<keyword evidence="1" id="KW-0732">Signal</keyword>
<protein>
    <submittedName>
        <fullName evidence="2">Heme-binding protein</fullName>
    </submittedName>
</protein>
<name>A0A545TMZ7_9PROT</name>
<feature type="signal peptide" evidence="1">
    <location>
        <begin position="1"/>
        <end position="26"/>
    </location>
</feature>
<gene>
    <name evidence="2" type="ORF">FKG95_18805</name>
</gene>
<evidence type="ECO:0000256" key="1">
    <source>
        <dbReference type="SAM" id="SignalP"/>
    </source>
</evidence>
<dbReference type="InterPro" id="IPR052517">
    <property type="entry name" value="GlcG_carb_metab_protein"/>
</dbReference>
<dbReference type="Proteomes" id="UP000315252">
    <property type="component" value="Unassembled WGS sequence"/>
</dbReference>
<dbReference type="PANTHER" id="PTHR34309">
    <property type="entry name" value="SLR1406 PROTEIN"/>
    <property type="match status" value="1"/>
</dbReference>
<sequence>MLSYYSPGHRLAVAAFFIAGFSCAAAAQDAIVTFKSLAPDVAVEAAQAALASCRDEGFQIAVSVVDRGGNLQATIRDQFAGPHTPDTSYRKAWTAVSFRTDTLELAELTEEGEAWAIRNISNALPLGGGVQIVAGDGSMLGAIGVSGAPSGSADKACADAGLAAIDDKIAF</sequence>
<dbReference type="Gene3D" id="3.30.450.150">
    <property type="entry name" value="Haem-degrading domain"/>
    <property type="match status" value="1"/>
</dbReference>
<evidence type="ECO:0000313" key="2">
    <source>
        <dbReference type="EMBL" id="TQV78602.1"/>
    </source>
</evidence>
<dbReference type="InterPro" id="IPR038084">
    <property type="entry name" value="PduO/GlcC-like_sf"/>
</dbReference>
<accession>A0A545TMZ7</accession>
<dbReference type="InterPro" id="IPR005624">
    <property type="entry name" value="PduO/GlcC-like"/>
</dbReference>
<feature type="chain" id="PRO_5022176086" evidence="1">
    <location>
        <begin position="27"/>
        <end position="171"/>
    </location>
</feature>
<dbReference type="EMBL" id="VHSH01000006">
    <property type="protein sequence ID" value="TQV78602.1"/>
    <property type="molecule type" value="Genomic_DNA"/>
</dbReference>
<comment type="caution">
    <text evidence="2">The sequence shown here is derived from an EMBL/GenBank/DDBJ whole genome shotgun (WGS) entry which is preliminary data.</text>
</comment>
<dbReference type="Pfam" id="PF03928">
    <property type="entry name" value="HbpS-like"/>
    <property type="match status" value="1"/>
</dbReference>
<dbReference type="OrthoDB" id="5786851at2"/>
<dbReference type="AlphaFoldDB" id="A0A545TMZ7"/>
<reference evidence="2 3" key="1">
    <citation type="submission" date="2019-06" db="EMBL/GenBank/DDBJ databases">
        <title>Whole genome sequence for Rhodospirillaceae sp. R148.</title>
        <authorList>
            <person name="Wang G."/>
        </authorList>
    </citation>
    <scope>NUCLEOTIDE SEQUENCE [LARGE SCALE GENOMIC DNA]</scope>
    <source>
        <strain evidence="2 3">R148</strain>
    </source>
</reference>
<proteinExistence type="predicted"/>
<dbReference type="RefSeq" id="WP_142897935.1">
    <property type="nucleotide sequence ID" value="NZ_ML660057.1"/>
</dbReference>
<organism evidence="2 3">
    <name type="scientific">Denitrobaculum tricleocarpae</name>
    <dbReference type="NCBI Taxonomy" id="2591009"/>
    <lineage>
        <taxon>Bacteria</taxon>
        <taxon>Pseudomonadati</taxon>
        <taxon>Pseudomonadota</taxon>
        <taxon>Alphaproteobacteria</taxon>
        <taxon>Rhodospirillales</taxon>
        <taxon>Rhodospirillaceae</taxon>
        <taxon>Denitrobaculum</taxon>
    </lineage>
</organism>